<accession>A0AA37UQQ5</accession>
<dbReference type="Gene3D" id="3.20.20.80">
    <property type="entry name" value="Glycosidases"/>
    <property type="match status" value="1"/>
</dbReference>
<feature type="region of interest" description="Disordered" evidence="4">
    <location>
        <begin position="1"/>
        <end position="28"/>
    </location>
</feature>
<dbReference type="PROSITE" id="PS01182">
    <property type="entry name" value="GLYCOSYL_HYDROL_F35"/>
    <property type="match status" value="1"/>
</dbReference>
<sequence>MTTTHAGQPVRTDPGPGPARTLSAPSPTLTWSANRFHRDGEEVQILSGSVHYFRVHPDQWRDRLQRVKDLGLNTVDTYIPWNFHQPHEDRAPDFTGWRDVERFVRIAGDLGLDVTVRPGPYICAEWSNGGLPAWLTGRGLPLRTPEESFLAPVRAWFSHLVPRLAALQANRGGPIVAVQVENEFGSFGDDRRYPVALAELLRENGITELLFTADGGTELMLDAGAVDGVLTALTLGSRAGAARRLVRARRADEPFLVAEFWNGWFDHWGRPHHVRSPASAAETLAEIVDDGGACASTWLTVARTSACGRGRTGRTASSSAP</sequence>
<keyword evidence="7" id="KW-1185">Reference proteome</keyword>
<dbReference type="InterPro" id="IPR019801">
    <property type="entry name" value="Glyco_hydro_35_CS"/>
</dbReference>
<comment type="caution">
    <text evidence="6">The sequence shown here is derived from an EMBL/GenBank/DDBJ whole genome shotgun (WGS) entry which is preliminary data.</text>
</comment>
<gene>
    <name evidence="6" type="ORF">GCM10025875_12030</name>
</gene>
<dbReference type="PANTHER" id="PTHR23421">
    <property type="entry name" value="BETA-GALACTOSIDASE RELATED"/>
    <property type="match status" value="1"/>
</dbReference>
<dbReference type="SUPFAM" id="SSF51445">
    <property type="entry name" value="(Trans)glycosidases"/>
    <property type="match status" value="1"/>
</dbReference>
<dbReference type="Pfam" id="PF01301">
    <property type="entry name" value="Glyco_hydro_35"/>
    <property type="match status" value="1"/>
</dbReference>
<dbReference type="EMBL" id="BSUM01000001">
    <property type="protein sequence ID" value="GMA31211.1"/>
    <property type="molecule type" value="Genomic_DNA"/>
</dbReference>
<evidence type="ECO:0000256" key="3">
    <source>
        <dbReference type="ARBA" id="ARBA00023295"/>
    </source>
</evidence>
<evidence type="ECO:0000256" key="2">
    <source>
        <dbReference type="ARBA" id="ARBA00022801"/>
    </source>
</evidence>
<reference evidence="6" key="1">
    <citation type="journal article" date="2014" name="Int. J. Syst. Evol. Microbiol.">
        <title>Complete genome sequence of Corynebacterium casei LMG S-19264T (=DSM 44701T), isolated from a smear-ripened cheese.</title>
        <authorList>
            <consortium name="US DOE Joint Genome Institute (JGI-PGF)"/>
            <person name="Walter F."/>
            <person name="Albersmeier A."/>
            <person name="Kalinowski J."/>
            <person name="Ruckert C."/>
        </authorList>
    </citation>
    <scope>NUCLEOTIDE SEQUENCE</scope>
    <source>
        <strain evidence="6">NBRC 112290</strain>
    </source>
</reference>
<evidence type="ECO:0000259" key="5">
    <source>
        <dbReference type="Pfam" id="PF01301"/>
    </source>
</evidence>
<proteinExistence type="inferred from homology"/>
<evidence type="ECO:0000256" key="1">
    <source>
        <dbReference type="ARBA" id="ARBA00009809"/>
    </source>
</evidence>
<keyword evidence="3" id="KW-0326">Glycosidase</keyword>
<reference evidence="6" key="2">
    <citation type="submission" date="2023-02" db="EMBL/GenBank/DDBJ databases">
        <authorList>
            <person name="Sun Q."/>
            <person name="Mori K."/>
        </authorList>
    </citation>
    <scope>NUCLEOTIDE SEQUENCE</scope>
    <source>
        <strain evidence="6">NBRC 112290</strain>
    </source>
</reference>
<protein>
    <recommendedName>
        <fullName evidence="5">Glycoside hydrolase 35 catalytic domain-containing protein</fullName>
    </recommendedName>
</protein>
<dbReference type="AlphaFoldDB" id="A0AA37UQQ5"/>
<feature type="domain" description="Glycoside hydrolase 35 catalytic" evidence="5">
    <location>
        <begin position="36"/>
        <end position="294"/>
    </location>
</feature>
<dbReference type="Proteomes" id="UP001157161">
    <property type="component" value="Unassembled WGS sequence"/>
</dbReference>
<dbReference type="GO" id="GO:0004553">
    <property type="term" value="F:hydrolase activity, hydrolyzing O-glycosyl compounds"/>
    <property type="evidence" value="ECO:0007669"/>
    <property type="project" value="InterPro"/>
</dbReference>
<evidence type="ECO:0000256" key="4">
    <source>
        <dbReference type="SAM" id="MobiDB-lite"/>
    </source>
</evidence>
<dbReference type="InterPro" id="IPR017853">
    <property type="entry name" value="GH"/>
</dbReference>
<comment type="similarity">
    <text evidence="1">Belongs to the glycosyl hydrolase 35 family.</text>
</comment>
<dbReference type="GO" id="GO:0005975">
    <property type="term" value="P:carbohydrate metabolic process"/>
    <property type="evidence" value="ECO:0007669"/>
    <property type="project" value="InterPro"/>
</dbReference>
<name>A0AA37UQQ5_9MICO</name>
<evidence type="ECO:0000313" key="6">
    <source>
        <dbReference type="EMBL" id="GMA31211.1"/>
    </source>
</evidence>
<dbReference type="InterPro" id="IPR031330">
    <property type="entry name" value="Gly_Hdrlase_35_cat"/>
</dbReference>
<organism evidence="6 7">
    <name type="scientific">Litorihabitans aurantiacus</name>
    <dbReference type="NCBI Taxonomy" id="1930061"/>
    <lineage>
        <taxon>Bacteria</taxon>
        <taxon>Bacillati</taxon>
        <taxon>Actinomycetota</taxon>
        <taxon>Actinomycetes</taxon>
        <taxon>Micrococcales</taxon>
        <taxon>Beutenbergiaceae</taxon>
        <taxon>Litorihabitans</taxon>
    </lineage>
</organism>
<dbReference type="PRINTS" id="PR00742">
    <property type="entry name" value="GLHYDRLASE35"/>
</dbReference>
<dbReference type="InterPro" id="IPR001944">
    <property type="entry name" value="Glycoside_Hdrlase_35"/>
</dbReference>
<evidence type="ECO:0000313" key="7">
    <source>
        <dbReference type="Proteomes" id="UP001157161"/>
    </source>
</evidence>
<keyword evidence="2" id="KW-0378">Hydrolase</keyword>